<protein>
    <recommendedName>
        <fullName evidence="14">Beta-ketoacyl-[acyl-carrier-protein] synthase III</fullName>
        <shortName evidence="14">Beta-ketoacyl-ACP synthase III</shortName>
        <shortName evidence="14">KAS III</shortName>
        <ecNumber evidence="14">2.3.1.180</ecNumber>
    </recommendedName>
    <alternativeName>
        <fullName evidence="14">3-oxoacyl-[acyl-carrier-protein] synthase 3</fullName>
    </alternativeName>
    <alternativeName>
        <fullName evidence="14">3-oxoacyl-[acyl-carrier-protein] synthase III</fullName>
    </alternativeName>
</protein>
<evidence type="ECO:0000259" key="16">
    <source>
        <dbReference type="Pfam" id="PF08545"/>
    </source>
</evidence>
<feature type="domain" description="Beta-ketoacyl-[acyl-carrier-protein] synthase III C-terminal" evidence="15">
    <location>
        <begin position="242"/>
        <end position="330"/>
    </location>
</feature>
<accession>A0A4Y7RTR8</accession>
<comment type="catalytic activity">
    <reaction evidence="10">
        <text>malonyl-[ACP] + acetyl-CoA + H(+) = 3-oxobutanoyl-[ACP] + CO2 + CoA</text>
        <dbReference type="Rhea" id="RHEA:12080"/>
        <dbReference type="Rhea" id="RHEA-COMP:9623"/>
        <dbReference type="Rhea" id="RHEA-COMP:9625"/>
        <dbReference type="ChEBI" id="CHEBI:15378"/>
        <dbReference type="ChEBI" id="CHEBI:16526"/>
        <dbReference type="ChEBI" id="CHEBI:57287"/>
        <dbReference type="ChEBI" id="CHEBI:57288"/>
        <dbReference type="ChEBI" id="CHEBI:78449"/>
        <dbReference type="ChEBI" id="CHEBI:78450"/>
        <dbReference type="EC" id="2.3.1.180"/>
    </reaction>
    <physiologicalReaction direction="left-to-right" evidence="10">
        <dbReference type="Rhea" id="RHEA:12081"/>
    </physiologicalReaction>
</comment>
<comment type="function">
    <text evidence="14">Catalyzes the condensation reaction of fatty acid synthesis by the addition to an acyl acceptor of two carbons from malonyl-ACP. Catalyzes the first condensation reaction which initiates fatty acid synthesis and may therefore play a role in governing the total rate of fatty acid production. Possesses both acetoacetyl-ACP synthase and acetyl transacylase activities. Its substrate specificity determines the biosynthesis of branched-chain and/or straight-chain of fatty acids.</text>
</comment>
<keyword evidence="7 14" id="KW-0443">Lipid metabolism</keyword>
<dbReference type="InterPro" id="IPR004655">
    <property type="entry name" value="FabH"/>
</dbReference>
<evidence type="ECO:0000256" key="1">
    <source>
        <dbReference type="ARBA" id="ARBA00005194"/>
    </source>
</evidence>
<keyword evidence="4 14" id="KW-0444">Lipid biosynthesis</keyword>
<feature type="domain" description="Beta-ketoacyl-[acyl-carrier-protein] synthase III N-terminal" evidence="16">
    <location>
        <begin position="111"/>
        <end position="189"/>
    </location>
</feature>
<dbReference type="RefSeq" id="WP_134213134.1">
    <property type="nucleotide sequence ID" value="NZ_QFFZ01000009.1"/>
</dbReference>
<dbReference type="Pfam" id="PF08545">
    <property type="entry name" value="ACP_syn_III"/>
    <property type="match status" value="1"/>
</dbReference>
<feature type="active site" evidence="14">
    <location>
        <position position="287"/>
    </location>
</feature>
<evidence type="ECO:0000256" key="6">
    <source>
        <dbReference type="ARBA" id="ARBA00022832"/>
    </source>
</evidence>
<keyword evidence="3 14" id="KW-0963">Cytoplasm</keyword>
<dbReference type="CDD" id="cd00830">
    <property type="entry name" value="KAS_III"/>
    <property type="match status" value="1"/>
</dbReference>
<comment type="catalytic activity">
    <reaction evidence="12">
        <text>2-methylpropanoyl-CoA + malonyl-[ACP] + H(+) = 4-methyl-3-oxopentanoyl-[ACP] + CO2 + CoA</text>
        <dbReference type="Rhea" id="RHEA:42268"/>
        <dbReference type="Rhea" id="RHEA-COMP:9623"/>
        <dbReference type="Rhea" id="RHEA-COMP:9940"/>
        <dbReference type="ChEBI" id="CHEBI:15378"/>
        <dbReference type="ChEBI" id="CHEBI:16526"/>
        <dbReference type="ChEBI" id="CHEBI:57287"/>
        <dbReference type="ChEBI" id="CHEBI:57338"/>
        <dbReference type="ChEBI" id="CHEBI:78449"/>
        <dbReference type="ChEBI" id="CHEBI:78820"/>
        <dbReference type="EC" id="2.3.1.300"/>
    </reaction>
    <physiologicalReaction direction="left-to-right" evidence="12">
        <dbReference type="Rhea" id="RHEA:42269"/>
    </physiologicalReaction>
</comment>
<keyword evidence="8 14" id="KW-0275">Fatty acid biosynthesis</keyword>
<keyword evidence="9 14" id="KW-0012">Acyltransferase</keyword>
<dbReference type="PANTHER" id="PTHR34069">
    <property type="entry name" value="3-OXOACYL-[ACYL-CARRIER-PROTEIN] SYNTHASE 3"/>
    <property type="match status" value="1"/>
</dbReference>
<comment type="caution">
    <text evidence="17">The sequence shown here is derived from an EMBL/GenBank/DDBJ whole genome shotgun (WGS) entry which is preliminary data.</text>
</comment>
<evidence type="ECO:0000256" key="4">
    <source>
        <dbReference type="ARBA" id="ARBA00022516"/>
    </source>
</evidence>
<dbReference type="Proteomes" id="UP000297597">
    <property type="component" value="Unassembled WGS sequence"/>
</dbReference>
<dbReference type="GO" id="GO:0006633">
    <property type="term" value="P:fatty acid biosynthetic process"/>
    <property type="evidence" value="ECO:0007669"/>
    <property type="project" value="UniProtKB-UniRule"/>
</dbReference>
<dbReference type="SUPFAM" id="SSF53901">
    <property type="entry name" value="Thiolase-like"/>
    <property type="match status" value="1"/>
</dbReference>
<keyword evidence="18" id="KW-1185">Reference proteome</keyword>
<evidence type="ECO:0000256" key="7">
    <source>
        <dbReference type="ARBA" id="ARBA00023098"/>
    </source>
</evidence>
<dbReference type="AlphaFoldDB" id="A0A4Y7RTR8"/>
<sequence length="330" mass="34962">MPKELINVGIAGVGAYVPDRVLTNADLEKMVDTTDEWIINRSGIRERRIAPPEMVTSDFAVAAGRQAIAGAGITAEDVDLVIVATNTPDMLFPATACLVQDRIGAKKAGAFDLAAGCTGFMYALVVGSQFVASGSCRNVLVIGAENLSKIINWKDRRTCVLFGDGAGAVVLRQAAPGSGILAQKLWADGSGGEFLTLPAGGARNPATHATVENNMHFVHMRGKEIFKFAVRATGKAAEEVLSLAGLKTADIDFFIPHQANVRIIEAAAKRLGLPKEKVLVNVDRYGNTSTASMPITLYEAVRCGKIKKGNHILMVGFGAGLTWAAAVLKW</sequence>
<dbReference type="HAMAP" id="MF_01815">
    <property type="entry name" value="FabH"/>
    <property type="match status" value="1"/>
</dbReference>
<evidence type="ECO:0000256" key="8">
    <source>
        <dbReference type="ARBA" id="ARBA00023160"/>
    </source>
</evidence>
<keyword evidence="6 14" id="KW-0276">Fatty acid metabolism</keyword>
<evidence type="ECO:0000256" key="3">
    <source>
        <dbReference type="ARBA" id="ARBA00022490"/>
    </source>
</evidence>
<comment type="catalytic activity">
    <reaction evidence="11">
        <text>(2S)-2-methylbutanoyl-CoA + malonyl-[ACP] + H(+) = (4S)-4-methyl-3-oxohexanoyl-[ACP] + CO2 + CoA</text>
        <dbReference type="Rhea" id="RHEA:42276"/>
        <dbReference type="Rhea" id="RHEA-COMP:9623"/>
        <dbReference type="Rhea" id="RHEA-COMP:17148"/>
        <dbReference type="ChEBI" id="CHEBI:15378"/>
        <dbReference type="ChEBI" id="CHEBI:16526"/>
        <dbReference type="ChEBI" id="CHEBI:57287"/>
        <dbReference type="ChEBI" id="CHEBI:78449"/>
        <dbReference type="ChEBI" id="CHEBI:88166"/>
        <dbReference type="ChEBI" id="CHEBI:167462"/>
        <dbReference type="EC" id="2.3.1.300"/>
    </reaction>
    <physiologicalReaction direction="left-to-right" evidence="11">
        <dbReference type="Rhea" id="RHEA:42277"/>
    </physiologicalReaction>
</comment>
<comment type="subunit">
    <text evidence="14">Homodimer.</text>
</comment>
<dbReference type="EMBL" id="QFFZ01000009">
    <property type="protein sequence ID" value="TEB12082.1"/>
    <property type="molecule type" value="Genomic_DNA"/>
</dbReference>
<keyword evidence="5 14" id="KW-0808">Transferase</keyword>
<proteinExistence type="inferred from homology"/>
<dbReference type="GO" id="GO:0005737">
    <property type="term" value="C:cytoplasm"/>
    <property type="evidence" value="ECO:0007669"/>
    <property type="project" value="UniProtKB-SubCell"/>
</dbReference>
<dbReference type="InterPro" id="IPR013751">
    <property type="entry name" value="ACP_syn_III_N"/>
</dbReference>
<comment type="subcellular location">
    <subcellularLocation>
        <location evidence="14">Cytoplasm</location>
    </subcellularLocation>
</comment>
<dbReference type="GO" id="GO:0004315">
    <property type="term" value="F:3-oxoacyl-[acyl-carrier-protein] synthase activity"/>
    <property type="evidence" value="ECO:0007669"/>
    <property type="project" value="InterPro"/>
</dbReference>
<organism evidence="17 18">
    <name type="scientific">Pelotomaculum propionicicum</name>
    <dbReference type="NCBI Taxonomy" id="258475"/>
    <lineage>
        <taxon>Bacteria</taxon>
        <taxon>Bacillati</taxon>
        <taxon>Bacillota</taxon>
        <taxon>Clostridia</taxon>
        <taxon>Eubacteriales</taxon>
        <taxon>Desulfotomaculaceae</taxon>
        <taxon>Pelotomaculum</taxon>
    </lineage>
</organism>
<feature type="active site" evidence="14">
    <location>
        <position position="117"/>
    </location>
</feature>
<dbReference type="OrthoDB" id="9815506at2"/>
<gene>
    <name evidence="14 17" type="primary">fabH</name>
    <name evidence="17" type="ORF">Pmgp_01238</name>
</gene>
<dbReference type="Pfam" id="PF08541">
    <property type="entry name" value="ACP_syn_III_C"/>
    <property type="match status" value="1"/>
</dbReference>
<dbReference type="GO" id="GO:0033818">
    <property type="term" value="F:beta-ketoacyl-acyl-carrier-protein synthase III activity"/>
    <property type="evidence" value="ECO:0007669"/>
    <property type="project" value="UniProtKB-UniRule"/>
</dbReference>
<dbReference type="InterPro" id="IPR013747">
    <property type="entry name" value="ACP_syn_III_C"/>
</dbReference>
<evidence type="ECO:0000313" key="18">
    <source>
        <dbReference type="Proteomes" id="UP000297597"/>
    </source>
</evidence>
<keyword evidence="14" id="KW-0511">Multifunctional enzyme</keyword>
<comment type="similarity">
    <text evidence="2 14">Belongs to the thiolase-like superfamily. FabH family.</text>
</comment>
<dbReference type="PANTHER" id="PTHR34069:SF2">
    <property type="entry name" value="BETA-KETOACYL-[ACYL-CARRIER-PROTEIN] SYNTHASE III"/>
    <property type="match status" value="1"/>
</dbReference>
<evidence type="ECO:0000259" key="15">
    <source>
        <dbReference type="Pfam" id="PF08541"/>
    </source>
</evidence>
<dbReference type="InterPro" id="IPR016039">
    <property type="entry name" value="Thiolase-like"/>
</dbReference>
<feature type="region of interest" description="ACP-binding" evidence="14">
    <location>
        <begin position="258"/>
        <end position="262"/>
    </location>
</feature>
<evidence type="ECO:0000256" key="2">
    <source>
        <dbReference type="ARBA" id="ARBA00008642"/>
    </source>
</evidence>
<dbReference type="NCBIfam" id="NF006829">
    <property type="entry name" value="PRK09352.1"/>
    <property type="match status" value="1"/>
</dbReference>
<dbReference type="NCBIfam" id="TIGR00747">
    <property type="entry name" value="fabH"/>
    <property type="match status" value="1"/>
</dbReference>
<dbReference type="Gene3D" id="3.40.47.10">
    <property type="match status" value="1"/>
</dbReference>
<comment type="catalytic activity">
    <reaction evidence="13">
        <text>3-methylbutanoyl-CoA + malonyl-[ACP] + H(+) = 5-methyl-3-oxohexanoyl-[ACP] + CO2 + CoA</text>
        <dbReference type="Rhea" id="RHEA:42272"/>
        <dbReference type="Rhea" id="RHEA-COMP:9623"/>
        <dbReference type="Rhea" id="RHEA-COMP:9941"/>
        <dbReference type="ChEBI" id="CHEBI:15378"/>
        <dbReference type="ChEBI" id="CHEBI:16526"/>
        <dbReference type="ChEBI" id="CHEBI:57287"/>
        <dbReference type="ChEBI" id="CHEBI:57345"/>
        <dbReference type="ChEBI" id="CHEBI:78449"/>
        <dbReference type="ChEBI" id="CHEBI:78822"/>
        <dbReference type="EC" id="2.3.1.300"/>
    </reaction>
    <physiologicalReaction direction="left-to-right" evidence="13">
        <dbReference type="Rhea" id="RHEA:42273"/>
    </physiologicalReaction>
</comment>
<dbReference type="UniPathway" id="UPA00094"/>
<reference evidence="17 18" key="1">
    <citation type="journal article" date="2018" name="Environ. Microbiol.">
        <title>Novel energy conservation strategies and behaviour of Pelotomaculum schinkii driving syntrophic propionate catabolism.</title>
        <authorList>
            <person name="Hidalgo-Ahumada C.A.P."/>
            <person name="Nobu M.K."/>
            <person name="Narihiro T."/>
            <person name="Tamaki H."/>
            <person name="Liu W.T."/>
            <person name="Kamagata Y."/>
            <person name="Stams A.J.M."/>
            <person name="Imachi H."/>
            <person name="Sousa D.Z."/>
        </authorList>
    </citation>
    <scope>NUCLEOTIDE SEQUENCE [LARGE SCALE GENOMIC DNA]</scope>
    <source>
        <strain evidence="17 18">MGP</strain>
    </source>
</reference>
<dbReference type="GO" id="GO:0044550">
    <property type="term" value="P:secondary metabolite biosynthetic process"/>
    <property type="evidence" value="ECO:0007669"/>
    <property type="project" value="TreeGrafter"/>
</dbReference>
<dbReference type="FunFam" id="3.40.47.10:FF:000004">
    <property type="entry name" value="3-oxoacyl-[acyl-carrier-protein] synthase 3"/>
    <property type="match status" value="1"/>
</dbReference>
<evidence type="ECO:0000256" key="14">
    <source>
        <dbReference type="HAMAP-Rule" id="MF_01815"/>
    </source>
</evidence>
<evidence type="ECO:0000256" key="9">
    <source>
        <dbReference type="ARBA" id="ARBA00023315"/>
    </source>
</evidence>
<evidence type="ECO:0000256" key="10">
    <source>
        <dbReference type="ARBA" id="ARBA00051096"/>
    </source>
</evidence>
<evidence type="ECO:0000256" key="12">
    <source>
        <dbReference type="ARBA" id="ARBA00052467"/>
    </source>
</evidence>
<evidence type="ECO:0000256" key="13">
    <source>
        <dbReference type="ARBA" id="ARBA00052985"/>
    </source>
</evidence>
<name>A0A4Y7RTR8_9FIRM</name>
<comment type="pathway">
    <text evidence="1 14">Lipid metabolism; fatty acid biosynthesis.</text>
</comment>
<evidence type="ECO:0000313" key="17">
    <source>
        <dbReference type="EMBL" id="TEB12082.1"/>
    </source>
</evidence>
<evidence type="ECO:0000256" key="11">
    <source>
        <dbReference type="ARBA" id="ARBA00052407"/>
    </source>
</evidence>
<comment type="domain">
    <text evidence="14">The last Arg residue of the ACP-binding site is essential for the weak association between ACP/AcpP and FabH.</text>
</comment>
<feature type="active site" evidence="14">
    <location>
        <position position="257"/>
    </location>
</feature>
<evidence type="ECO:0000256" key="5">
    <source>
        <dbReference type="ARBA" id="ARBA00022679"/>
    </source>
</evidence>
<dbReference type="EC" id="2.3.1.180" evidence="14"/>